<reference evidence="1 2" key="1">
    <citation type="submission" date="2021-05" db="EMBL/GenBank/DDBJ databases">
        <title>A novel Methanospirillum isolate from a pyrite-forming mixed culture.</title>
        <authorList>
            <person name="Bunk B."/>
            <person name="Sproer C."/>
            <person name="Spring S."/>
            <person name="Pester M."/>
        </authorList>
    </citation>
    <scope>NUCLEOTIDE SEQUENCE [LARGE SCALE GENOMIC DNA]</scope>
    <source>
        <strain evidence="1 2">J.3.6.1-F.2.7.3</strain>
    </source>
</reference>
<dbReference type="KEGG" id="mrtj:KHC33_14060"/>
<dbReference type="EMBL" id="CP075546">
    <property type="protein sequence ID" value="QVV88432.1"/>
    <property type="molecule type" value="Genomic_DNA"/>
</dbReference>
<dbReference type="Proteomes" id="UP000680656">
    <property type="component" value="Chromosome"/>
</dbReference>
<dbReference type="AlphaFoldDB" id="A0A8E7AVN4"/>
<dbReference type="RefSeq" id="WP_214419241.1">
    <property type="nucleotide sequence ID" value="NZ_CP075546.1"/>
</dbReference>
<protein>
    <submittedName>
        <fullName evidence="1">Uncharacterized protein</fullName>
    </submittedName>
</protein>
<organism evidence="1 2">
    <name type="scientific">Methanospirillum purgamenti</name>
    <dbReference type="NCBI Taxonomy" id="2834276"/>
    <lineage>
        <taxon>Archaea</taxon>
        <taxon>Methanobacteriati</taxon>
        <taxon>Methanobacteriota</taxon>
        <taxon>Stenosarchaea group</taxon>
        <taxon>Methanomicrobia</taxon>
        <taxon>Methanomicrobiales</taxon>
        <taxon>Methanospirillaceae</taxon>
        <taxon>Methanospirillum</taxon>
    </lineage>
</organism>
<name>A0A8E7AVN4_9EURY</name>
<evidence type="ECO:0000313" key="1">
    <source>
        <dbReference type="EMBL" id="QVV88432.1"/>
    </source>
</evidence>
<dbReference type="GeneID" id="65098330"/>
<proteinExistence type="predicted"/>
<sequence length="117" mass="12876">MCECGEIIDGDTFKDYIKTSSNPSTVTFGHCRCGLIFNKIDGKGLKKYSSKKELKIIAARFAHKRNLNDVETGKFLAIVDRIKSSGNYSDAEVVVKSLNLYHCGCFNTPEGLSTVSS</sequence>
<evidence type="ECO:0000313" key="2">
    <source>
        <dbReference type="Proteomes" id="UP000680656"/>
    </source>
</evidence>
<gene>
    <name evidence="1" type="ORF">KHC33_14060</name>
</gene>
<accession>A0A8E7AVN4</accession>
<keyword evidence="2" id="KW-1185">Reference proteome</keyword>